<evidence type="ECO:0000256" key="1">
    <source>
        <dbReference type="SAM" id="MobiDB-lite"/>
    </source>
</evidence>
<feature type="region of interest" description="Disordered" evidence="1">
    <location>
        <begin position="48"/>
        <end position="78"/>
    </location>
</feature>
<proteinExistence type="predicted"/>
<dbReference type="Proteomes" id="UP000827092">
    <property type="component" value="Unassembled WGS sequence"/>
</dbReference>
<dbReference type="AlphaFoldDB" id="A0AAV6VRH1"/>
<reference evidence="2 3" key="1">
    <citation type="journal article" date="2022" name="Nat. Ecol. Evol.">
        <title>A masculinizing supergene underlies an exaggerated male reproductive morph in a spider.</title>
        <authorList>
            <person name="Hendrickx F."/>
            <person name="De Corte Z."/>
            <person name="Sonet G."/>
            <person name="Van Belleghem S.M."/>
            <person name="Kostlbacher S."/>
            <person name="Vangestel C."/>
        </authorList>
    </citation>
    <scope>NUCLEOTIDE SEQUENCE [LARGE SCALE GENOMIC DNA]</scope>
    <source>
        <strain evidence="2">W744_W776</strain>
    </source>
</reference>
<keyword evidence="3" id="KW-1185">Reference proteome</keyword>
<dbReference type="EMBL" id="JAFNEN010000037">
    <property type="protein sequence ID" value="KAG8198666.1"/>
    <property type="molecule type" value="Genomic_DNA"/>
</dbReference>
<name>A0AAV6VRH1_9ARAC</name>
<evidence type="ECO:0000313" key="3">
    <source>
        <dbReference type="Proteomes" id="UP000827092"/>
    </source>
</evidence>
<organism evidence="2 3">
    <name type="scientific">Oedothorax gibbosus</name>
    <dbReference type="NCBI Taxonomy" id="931172"/>
    <lineage>
        <taxon>Eukaryota</taxon>
        <taxon>Metazoa</taxon>
        <taxon>Ecdysozoa</taxon>
        <taxon>Arthropoda</taxon>
        <taxon>Chelicerata</taxon>
        <taxon>Arachnida</taxon>
        <taxon>Araneae</taxon>
        <taxon>Araneomorphae</taxon>
        <taxon>Entelegynae</taxon>
        <taxon>Araneoidea</taxon>
        <taxon>Linyphiidae</taxon>
        <taxon>Erigoninae</taxon>
        <taxon>Oedothorax</taxon>
    </lineage>
</organism>
<sequence>MTPAVFSPYPSFTRCEKYNHTPSIIHSIISVQVPQGYAKTPTAFPYPPYLTPPSQNKGALGISDDWGEGDGQKRLTTS</sequence>
<protein>
    <submittedName>
        <fullName evidence="2">Uncharacterized protein</fullName>
    </submittedName>
</protein>
<comment type="caution">
    <text evidence="2">The sequence shown here is derived from an EMBL/GenBank/DDBJ whole genome shotgun (WGS) entry which is preliminary data.</text>
</comment>
<gene>
    <name evidence="2" type="ORF">JTE90_015498</name>
</gene>
<accession>A0AAV6VRH1</accession>
<evidence type="ECO:0000313" key="2">
    <source>
        <dbReference type="EMBL" id="KAG8198666.1"/>
    </source>
</evidence>